<dbReference type="CDD" id="cd00761">
    <property type="entry name" value="Glyco_tranf_GTA_type"/>
    <property type="match status" value="1"/>
</dbReference>
<comment type="caution">
    <text evidence="2">The sequence shown here is derived from an EMBL/GenBank/DDBJ whole genome shotgun (WGS) entry which is preliminary data.</text>
</comment>
<proteinExistence type="predicted"/>
<protein>
    <recommendedName>
        <fullName evidence="4">Glycosyltransferase</fullName>
    </recommendedName>
</protein>
<dbReference type="RefSeq" id="WP_155615201.1">
    <property type="nucleotide sequence ID" value="NZ_WNZX01000015.1"/>
</dbReference>
<accession>A0A7X2ZCJ4</accession>
<keyword evidence="3" id="KW-1185">Reference proteome</keyword>
<dbReference type="SUPFAM" id="SSF53448">
    <property type="entry name" value="Nucleotide-diphospho-sugar transferases"/>
    <property type="match status" value="1"/>
</dbReference>
<organism evidence="2 3">
    <name type="scientific">Paenibacillus validus</name>
    <dbReference type="NCBI Taxonomy" id="44253"/>
    <lineage>
        <taxon>Bacteria</taxon>
        <taxon>Bacillati</taxon>
        <taxon>Bacillota</taxon>
        <taxon>Bacilli</taxon>
        <taxon>Bacillales</taxon>
        <taxon>Paenibacillaceae</taxon>
        <taxon>Paenibacillus</taxon>
    </lineage>
</organism>
<evidence type="ECO:0000256" key="1">
    <source>
        <dbReference type="SAM" id="Phobius"/>
    </source>
</evidence>
<sequence length="132" mass="15700">MMIGLVWIMGFYAAGIAIIHTLHWRWKRHGSHRITHYVLRTRNNGRDIEWYLRSLHLFSWIKGKSIEVTLADDGSTDETIAIAERLSKEHHLNIHTRVEDNWDEWMLKHEHEQIVIVQLNQADGLETAFKYM</sequence>
<name>A0A7X2ZCJ4_9BACL</name>
<dbReference type="InterPro" id="IPR029044">
    <property type="entry name" value="Nucleotide-diphossugar_trans"/>
</dbReference>
<keyword evidence="1" id="KW-1133">Transmembrane helix</keyword>
<dbReference type="AlphaFoldDB" id="A0A7X2ZCJ4"/>
<dbReference type="EMBL" id="WNZX01000015">
    <property type="protein sequence ID" value="MUG72463.1"/>
    <property type="molecule type" value="Genomic_DNA"/>
</dbReference>
<evidence type="ECO:0008006" key="4">
    <source>
        <dbReference type="Google" id="ProtNLM"/>
    </source>
</evidence>
<evidence type="ECO:0000313" key="3">
    <source>
        <dbReference type="Proteomes" id="UP000450917"/>
    </source>
</evidence>
<dbReference type="Gene3D" id="3.90.550.10">
    <property type="entry name" value="Spore Coat Polysaccharide Biosynthesis Protein SpsA, Chain A"/>
    <property type="match status" value="1"/>
</dbReference>
<feature type="transmembrane region" description="Helical" evidence="1">
    <location>
        <begin position="6"/>
        <end position="24"/>
    </location>
</feature>
<evidence type="ECO:0000313" key="2">
    <source>
        <dbReference type="EMBL" id="MUG72463.1"/>
    </source>
</evidence>
<keyword evidence="1" id="KW-0472">Membrane</keyword>
<reference evidence="2 3" key="1">
    <citation type="submission" date="2019-11" db="EMBL/GenBank/DDBJ databases">
        <title>Draft genome sequences of five Paenibacillus species of dairy origin.</title>
        <authorList>
            <person name="Olajide A.M."/>
            <person name="Chen S."/>
            <person name="Lapointe G."/>
        </authorList>
    </citation>
    <scope>NUCLEOTIDE SEQUENCE [LARGE SCALE GENOMIC DNA]</scope>
    <source>
        <strain evidence="2 3">2CS3</strain>
    </source>
</reference>
<dbReference type="Proteomes" id="UP000450917">
    <property type="component" value="Unassembled WGS sequence"/>
</dbReference>
<keyword evidence="1" id="KW-0812">Transmembrane</keyword>
<gene>
    <name evidence="2" type="ORF">GNP93_17485</name>
</gene>